<organism evidence="2 3">
    <name type="scientific">Fusarium agapanthi</name>
    <dbReference type="NCBI Taxonomy" id="1803897"/>
    <lineage>
        <taxon>Eukaryota</taxon>
        <taxon>Fungi</taxon>
        <taxon>Dikarya</taxon>
        <taxon>Ascomycota</taxon>
        <taxon>Pezizomycotina</taxon>
        <taxon>Sordariomycetes</taxon>
        <taxon>Hypocreomycetidae</taxon>
        <taxon>Hypocreales</taxon>
        <taxon>Nectriaceae</taxon>
        <taxon>Fusarium</taxon>
        <taxon>Fusarium fujikuroi species complex</taxon>
    </lineage>
</organism>
<feature type="region of interest" description="Disordered" evidence="1">
    <location>
        <begin position="1"/>
        <end position="49"/>
    </location>
</feature>
<proteinExistence type="predicted"/>
<feature type="compositionally biased region" description="Polar residues" evidence="1">
    <location>
        <begin position="145"/>
        <end position="154"/>
    </location>
</feature>
<evidence type="ECO:0000256" key="1">
    <source>
        <dbReference type="SAM" id="MobiDB-lite"/>
    </source>
</evidence>
<protein>
    <submittedName>
        <fullName evidence="2">Lysine -specific demethylase 4c</fullName>
    </submittedName>
</protein>
<name>A0A9P5B868_9HYPO</name>
<feature type="region of interest" description="Disordered" evidence="1">
    <location>
        <begin position="115"/>
        <end position="161"/>
    </location>
</feature>
<keyword evidence="3" id="KW-1185">Reference proteome</keyword>
<evidence type="ECO:0000313" key="3">
    <source>
        <dbReference type="Proteomes" id="UP000737391"/>
    </source>
</evidence>
<evidence type="ECO:0000313" key="2">
    <source>
        <dbReference type="EMBL" id="KAF4497219.1"/>
    </source>
</evidence>
<dbReference type="AlphaFoldDB" id="A0A9P5B868"/>
<dbReference type="EMBL" id="LUFC02000449">
    <property type="protein sequence ID" value="KAF4497219.1"/>
    <property type="molecule type" value="Genomic_DNA"/>
</dbReference>
<dbReference type="Proteomes" id="UP000737391">
    <property type="component" value="Unassembled WGS sequence"/>
</dbReference>
<reference evidence="2" key="1">
    <citation type="submission" date="2020-01" db="EMBL/GenBank/DDBJ databases">
        <title>Identification and distribution of gene clusters putatively required for synthesis of sphingolipid metabolism inhibitors in phylogenetically diverse species of the filamentous fungus Fusarium.</title>
        <authorList>
            <person name="Kim H.-S."/>
            <person name="Busman M."/>
            <person name="Brown D.W."/>
            <person name="Divon H."/>
            <person name="Uhlig S."/>
            <person name="Proctor R.H."/>
        </authorList>
    </citation>
    <scope>NUCLEOTIDE SEQUENCE</scope>
    <source>
        <strain evidence="2">NRRL 31653</strain>
    </source>
</reference>
<dbReference type="OrthoDB" id="5100964at2759"/>
<feature type="compositionally biased region" description="Polar residues" evidence="1">
    <location>
        <begin position="1"/>
        <end position="17"/>
    </location>
</feature>
<comment type="caution">
    <text evidence="2">The sequence shown here is derived from an EMBL/GenBank/DDBJ whole genome shotgun (WGS) entry which is preliminary data.</text>
</comment>
<sequence>MKLSSPASLLQSGASKTQPPPHSATTEATEEVEDTPAPAEPPRLDNESLRKNFIPALEKLITQSLIRNEVSIPHPGNIDFDVFRKAIDPKSLDIRSSDFARCDLDGLDLSHLGRRVPAPPVPSKRMHVEKQVQPNRRSHVERRTTSGAGPSRTVNTRESRGRATFEQAPVVLPSQTAETRESRSRAALERIADHLRSAGHVFVTPIILHNLPSDRIHRLTPVFRAEHAKAKAKTASERLAVVEKLNGAKNLCNYLTRYHQLHLRLNSDAKKLGQQRNSPEAMKKMQEEEGMTPKALGYHLGQGKSWKRLCEVHCGLLPLTSCFLVTMGAKFSGGNSFLDESEFTELEMMMQNATQNEAAKKLLALLVACPVAFTAPQ</sequence>
<accession>A0A9P5B868</accession>
<gene>
    <name evidence="2" type="ORF">FAGAP_6619</name>
</gene>